<dbReference type="InterPro" id="IPR003819">
    <property type="entry name" value="TauD/TfdA-like"/>
</dbReference>
<dbReference type="Proteomes" id="UP000013940">
    <property type="component" value="Chromosome"/>
</dbReference>
<dbReference type="PANTHER" id="PTHR30468:SF1">
    <property type="entry name" value="ALPHA-KETOGLUTARATE-DEPENDENT SULFONATE DIOXYGENASE"/>
    <property type="match status" value="1"/>
</dbReference>
<sequence length="305" mass="34712">MPAISRLMQINRIRPRRRPAPYKRTTMSLTITPLSSALGAQIGGIDISQPLSIEHRDAIEQALLKHQVLFFRNQPVTPQQQARFAACFGDLHIHPIYPNVPEQPEVLILDTAETDVRDNAIWHTDVTFLPTPALGAVLSAKLLPEFGGDTLWASGIAAYEALSEPMKNLLQGLTATHDFTKSFPLERFGNTPEDLARWEETRRKNPPLSHPVIRTHPVSGRKSLFVNDGFTTRINELSESESAAILQLLFAHATRPEFTIRWRWQENDIAFWDNRVTQHYAVDDYRPQRRVMQRATILGDVPFLR</sequence>
<reference evidence="9" key="1">
    <citation type="journal article" date="2014" name="Genome Announc.">
        <title>Full-genome sequence of the plant growth-promoting bacterium Pseudomonas protegens CHA0.</title>
        <authorList>
            <person name="Jousset A."/>
            <person name="Schuldes J."/>
            <person name="Keel C."/>
            <person name="Maurhofer M."/>
            <person name="Daniel R."/>
            <person name="Scheu S."/>
            <person name="Thuermer A."/>
        </authorList>
    </citation>
    <scope>NUCLEOTIDE SEQUENCE [LARGE SCALE GENOMIC DNA]</scope>
    <source>
        <strain evidence="9">DSM 19095 / LMG 27888 / CFBP 6595 / CHA0</strain>
    </source>
</reference>
<dbReference type="FunFam" id="3.60.130.10:FF:000002">
    <property type="entry name" value="Alpha-ketoglutarate-dependent taurine dioxygenase"/>
    <property type="match status" value="1"/>
</dbReference>
<dbReference type="eggNOG" id="COG2175">
    <property type="taxonomic scope" value="Bacteria"/>
</dbReference>
<organism evidence="8 9">
    <name type="scientific">Pseudomonas protegens (strain DSM 19095 / LMG 27888 / CFBP 6595 / CHA0)</name>
    <dbReference type="NCBI Taxonomy" id="1124983"/>
    <lineage>
        <taxon>Bacteria</taxon>
        <taxon>Pseudomonadati</taxon>
        <taxon>Pseudomonadota</taxon>
        <taxon>Gammaproteobacteria</taxon>
        <taxon>Pseudomonadales</taxon>
        <taxon>Pseudomonadaceae</taxon>
        <taxon>Pseudomonas</taxon>
    </lineage>
</organism>
<keyword evidence="5 8" id="KW-0560">Oxidoreductase</keyword>
<evidence type="ECO:0000259" key="7">
    <source>
        <dbReference type="Pfam" id="PF02668"/>
    </source>
</evidence>
<dbReference type="GO" id="GO:0006790">
    <property type="term" value="P:sulfur compound metabolic process"/>
    <property type="evidence" value="ECO:0007669"/>
    <property type="project" value="TreeGrafter"/>
</dbReference>
<feature type="domain" description="TauD/TfdA-like" evidence="7">
    <location>
        <begin position="31"/>
        <end position="296"/>
    </location>
</feature>
<evidence type="ECO:0000256" key="3">
    <source>
        <dbReference type="ARBA" id="ARBA00022723"/>
    </source>
</evidence>
<comment type="similarity">
    <text evidence="2">Belongs to the TfdA dioxygenase family.</text>
</comment>
<accession>A0A2C9EEK7</accession>
<dbReference type="PANTHER" id="PTHR30468">
    <property type="entry name" value="ALPHA-KETOGLUTARATE-DEPENDENT SULFONATE DIOXYGENASE"/>
    <property type="match status" value="1"/>
</dbReference>
<comment type="cofactor">
    <cofactor evidence="1">
        <name>Fe(2+)</name>
        <dbReference type="ChEBI" id="CHEBI:29033"/>
    </cofactor>
</comment>
<dbReference type="HOGENOM" id="CLU_036005_2_1_6"/>
<evidence type="ECO:0000256" key="4">
    <source>
        <dbReference type="ARBA" id="ARBA00022964"/>
    </source>
</evidence>
<dbReference type="GO" id="GO:0005737">
    <property type="term" value="C:cytoplasm"/>
    <property type="evidence" value="ECO:0007669"/>
    <property type="project" value="TreeGrafter"/>
</dbReference>
<dbReference type="NCBIfam" id="NF007104">
    <property type="entry name" value="PRK09553.1"/>
    <property type="match status" value="1"/>
</dbReference>
<evidence type="ECO:0000256" key="1">
    <source>
        <dbReference type="ARBA" id="ARBA00001954"/>
    </source>
</evidence>
<gene>
    <name evidence="8" type="primary">tauD2</name>
    <name evidence="8" type="ORF">PFLCHA0_c02740</name>
</gene>
<dbReference type="AlphaFoldDB" id="A0A2C9EEK7"/>
<evidence type="ECO:0000256" key="6">
    <source>
        <dbReference type="ARBA" id="ARBA00023004"/>
    </source>
</evidence>
<dbReference type="GO" id="GO:0000908">
    <property type="term" value="F:taurine dioxygenase activity"/>
    <property type="evidence" value="ECO:0007669"/>
    <property type="project" value="UniProtKB-EC"/>
</dbReference>
<dbReference type="Pfam" id="PF02668">
    <property type="entry name" value="TauD"/>
    <property type="match status" value="1"/>
</dbReference>
<keyword evidence="3" id="KW-0479">Metal-binding</keyword>
<dbReference type="EMBL" id="CP003190">
    <property type="protein sequence ID" value="AGL82075.1"/>
    <property type="molecule type" value="Genomic_DNA"/>
</dbReference>
<dbReference type="SUPFAM" id="SSF51197">
    <property type="entry name" value="Clavaminate synthase-like"/>
    <property type="match status" value="1"/>
</dbReference>
<dbReference type="KEGG" id="pprc:PFLCHA0_c02740"/>
<proteinExistence type="inferred from homology"/>
<dbReference type="InterPro" id="IPR042098">
    <property type="entry name" value="TauD-like_sf"/>
</dbReference>
<keyword evidence="4 8" id="KW-0223">Dioxygenase</keyword>
<protein>
    <submittedName>
        <fullName evidence="8">Alpha-ketoglutarate-dependent taurine dioxygenase TauD</fullName>
        <ecNumber evidence="8">1.14.11.17</ecNumber>
    </submittedName>
</protein>
<evidence type="ECO:0000256" key="5">
    <source>
        <dbReference type="ARBA" id="ARBA00023002"/>
    </source>
</evidence>
<evidence type="ECO:0000313" key="8">
    <source>
        <dbReference type="EMBL" id="AGL82075.1"/>
    </source>
</evidence>
<dbReference type="Gene3D" id="3.60.130.10">
    <property type="entry name" value="Clavaminate synthase-like"/>
    <property type="match status" value="1"/>
</dbReference>
<evidence type="ECO:0000256" key="2">
    <source>
        <dbReference type="ARBA" id="ARBA00005896"/>
    </source>
</evidence>
<dbReference type="InterPro" id="IPR051323">
    <property type="entry name" value="AtsK-like"/>
</dbReference>
<dbReference type="GO" id="GO:0046872">
    <property type="term" value="F:metal ion binding"/>
    <property type="evidence" value="ECO:0007669"/>
    <property type="project" value="UniProtKB-KW"/>
</dbReference>
<keyword evidence="6" id="KW-0408">Iron</keyword>
<dbReference type="EC" id="1.14.11.17" evidence="8"/>
<name>A0A2C9EEK7_PSEPH</name>
<evidence type="ECO:0000313" key="9">
    <source>
        <dbReference type="Proteomes" id="UP000013940"/>
    </source>
</evidence>